<evidence type="ECO:0000256" key="4">
    <source>
        <dbReference type="ARBA" id="ARBA00023180"/>
    </source>
</evidence>
<evidence type="ECO:0000256" key="3">
    <source>
        <dbReference type="ARBA" id="ARBA00023136"/>
    </source>
</evidence>
<dbReference type="InterPro" id="IPR018154">
    <property type="entry name" value="TLV/ENV_coat_polyprotein"/>
</dbReference>
<dbReference type="GO" id="GO:0009897">
    <property type="term" value="C:external side of plasma membrane"/>
    <property type="evidence" value="ECO:0007669"/>
    <property type="project" value="TreeGrafter"/>
</dbReference>
<dbReference type="Gene3D" id="1.10.287.210">
    <property type="match status" value="1"/>
</dbReference>
<keyword evidence="6" id="KW-1185">Reference proteome</keyword>
<evidence type="ECO:0000313" key="7">
    <source>
        <dbReference type="RefSeq" id="XP_021568353.1"/>
    </source>
</evidence>
<dbReference type="Gene3D" id="2.60.40.10">
    <property type="entry name" value="Immunoglobulins"/>
    <property type="match status" value="2"/>
</dbReference>
<keyword evidence="3" id="KW-0472">Membrane</keyword>
<dbReference type="GO" id="GO:0042110">
    <property type="term" value="P:T cell activation"/>
    <property type="evidence" value="ECO:0007669"/>
    <property type="project" value="TreeGrafter"/>
</dbReference>
<gene>
    <name evidence="7" type="primary">LOC103261112</name>
</gene>
<protein>
    <submittedName>
        <fullName evidence="7">SLAM family member 9-like</fullName>
    </submittedName>
</protein>
<organism evidence="6 7">
    <name type="scientific">Carlito syrichta</name>
    <name type="common">Philippine tarsier</name>
    <name type="synonym">Tarsius syrichta</name>
    <dbReference type="NCBI Taxonomy" id="1868482"/>
    <lineage>
        <taxon>Eukaryota</taxon>
        <taxon>Metazoa</taxon>
        <taxon>Chordata</taxon>
        <taxon>Craniata</taxon>
        <taxon>Vertebrata</taxon>
        <taxon>Euteleostomi</taxon>
        <taxon>Mammalia</taxon>
        <taxon>Eutheria</taxon>
        <taxon>Euarchontoglires</taxon>
        <taxon>Primates</taxon>
        <taxon>Haplorrhini</taxon>
        <taxon>Tarsiiformes</taxon>
        <taxon>Tarsiidae</taxon>
        <taxon>Carlito</taxon>
    </lineage>
</organism>
<keyword evidence="2" id="KW-0732">Signal</keyword>
<dbReference type="GeneID" id="103261112"/>
<comment type="subcellular location">
    <subcellularLocation>
        <location evidence="1">Membrane</location>
    </subcellularLocation>
</comment>
<dbReference type="Pfam" id="PF07686">
    <property type="entry name" value="V-set"/>
    <property type="match status" value="1"/>
</dbReference>
<evidence type="ECO:0000256" key="2">
    <source>
        <dbReference type="ARBA" id="ARBA00022729"/>
    </source>
</evidence>
<dbReference type="InterPro" id="IPR013106">
    <property type="entry name" value="Ig_V-set"/>
</dbReference>
<dbReference type="Pfam" id="PF00429">
    <property type="entry name" value="TLV_coat"/>
    <property type="match status" value="1"/>
</dbReference>
<evidence type="ECO:0000259" key="5">
    <source>
        <dbReference type="PROSITE" id="PS50835"/>
    </source>
</evidence>
<keyword evidence="4" id="KW-0325">Glycoprotein</keyword>
<dbReference type="KEGG" id="csyr:103261112"/>
<dbReference type="PANTHER" id="PTHR12080:SF87">
    <property type="entry name" value="IG-LIKE DOMAIN-CONTAINING PROTEIN"/>
    <property type="match status" value="1"/>
</dbReference>
<dbReference type="OrthoDB" id="8741746at2759"/>
<dbReference type="AlphaFoldDB" id="A0A3Q0E2W1"/>
<evidence type="ECO:0000313" key="6">
    <source>
        <dbReference type="Proteomes" id="UP000189704"/>
    </source>
</evidence>
<name>A0A3Q0E2W1_CARSF</name>
<dbReference type="Proteomes" id="UP000189704">
    <property type="component" value="Unplaced"/>
</dbReference>
<evidence type="ECO:0000256" key="1">
    <source>
        <dbReference type="ARBA" id="ARBA00004370"/>
    </source>
</evidence>
<dbReference type="SUPFAM" id="SSF48726">
    <property type="entry name" value="Immunoglobulin"/>
    <property type="match status" value="1"/>
</dbReference>
<dbReference type="InterPro" id="IPR003599">
    <property type="entry name" value="Ig_sub"/>
</dbReference>
<dbReference type="PROSITE" id="PS50835">
    <property type="entry name" value="IG_LIKE"/>
    <property type="match status" value="1"/>
</dbReference>
<dbReference type="PANTHER" id="PTHR12080">
    <property type="entry name" value="SIGNALING LYMPHOCYTIC ACTIVATION MOLECULE"/>
    <property type="match status" value="1"/>
</dbReference>
<proteinExistence type="predicted"/>
<dbReference type="InterPro" id="IPR013783">
    <property type="entry name" value="Ig-like_fold"/>
</dbReference>
<dbReference type="InterPro" id="IPR007110">
    <property type="entry name" value="Ig-like_dom"/>
</dbReference>
<feature type="domain" description="Ig-like" evidence="5">
    <location>
        <begin position="135"/>
        <end position="214"/>
    </location>
</feature>
<accession>A0A3Q0E2W1</accession>
<sequence length="285" mass="30611">MNPPELASSNNAVGPEASRENLDPLVVSGMLGRSVTLPLQLSGQQVESISWTSRSVPKAIATVNMVEARGPDNFYQAETRSWGRVSVVDPDCSLQISSLSWEDAGSYRAHVNLWNSLTTLAWEYLLQVYEQLARPHVALSSRVGENGHCLVILTCVAQSRGGAVTYSWTPLGPRTVVSHGGSVLSVSQRPGDSTLTFTCIVKNPVSNSSSHPVSMPHFCTGIATGTGMGIIGMTLTAHTYHPFSVELATELNHISDALEILQNQDDFLTAVVLQNQHGSNLFIAA</sequence>
<dbReference type="InterPro" id="IPR036179">
    <property type="entry name" value="Ig-like_dom_sf"/>
</dbReference>
<dbReference type="RefSeq" id="XP_021568353.1">
    <property type="nucleotide sequence ID" value="XM_021712678.1"/>
</dbReference>
<dbReference type="SMART" id="SM00409">
    <property type="entry name" value="IG"/>
    <property type="match status" value="1"/>
</dbReference>
<reference evidence="7" key="1">
    <citation type="submission" date="2025-08" db="UniProtKB">
        <authorList>
            <consortium name="RefSeq"/>
        </authorList>
    </citation>
    <scope>IDENTIFICATION</scope>
</reference>
<dbReference type="InterPro" id="IPR015631">
    <property type="entry name" value="CD2/SLAM_rcpt"/>
</dbReference>